<feature type="compositionally biased region" description="Basic and acidic residues" evidence="1">
    <location>
        <begin position="288"/>
        <end position="297"/>
    </location>
</feature>
<evidence type="ECO:0000313" key="4">
    <source>
        <dbReference type="RefSeq" id="XP_053061841.1"/>
    </source>
</evidence>
<proteinExistence type="predicted"/>
<evidence type="ECO:0000313" key="2">
    <source>
        <dbReference type="Proteomes" id="UP001652583"/>
    </source>
</evidence>
<dbReference type="RefSeq" id="XP_053061831.1">
    <property type="nucleotide sequence ID" value="XM_053205856.1"/>
</dbReference>
<feature type="region of interest" description="Disordered" evidence="1">
    <location>
        <begin position="209"/>
        <end position="254"/>
    </location>
</feature>
<sequence>MSWASAPPRPTAASLSEFQRPLSFPGFGVPPSRAPLAAPGGEGTLFPALFLAEGSLCCFRPQGTEDTGPDLWPSKIARGVARLFPTRLSAQVSQCTGGPFSGLGPDCVGALAASASQECKPCTRFPTNPRYLEAYFLPRQEDWVPCGRAASWEGPRRFRCPGWDNYPSGAQAQASAHLRGVIRNSSCFVLFFMQEIAAVGLNSPAELPGAEFGPRTPGPNGLSPGSAGSPQMRLPPRRAQGARRSGGPFKIRPRMWLRVRADPEPCAHPAPLGAGTWRRAHPRGRPPARREQLRSTERPCPAAPRAPRGGGGAVVPQNAARVDAAASSCSRFRPSSGRARGATKTASQVAFPEAEPREPLGGRPPARPPLPPKPQRQGQ</sequence>
<accession>A0ABM3NQZ2</accession>
<dbReference type="GeneID" id="128312378"/>
<dbReference type="RefSeq" id="XP_053061841.1">
    <property type="nucleotide sequence ID" value="XM_053205866.1"/>
</dbReference>
<gene>
    <name evidence="3 4" type="primary">LOC128312378</name>
</gene>
<dbReference type="Proteomes" id="UP001652583">
    <property type="component" value="Chromosome C1"/>
</dbReference>
<keyword evidence="2" id="KW-1185">Reference proteome</keyword>
<feature type="compositionally biased region" description="Basic residues" evidence="1">
    <location>
        <begin position="278"/>
        <end position="287"/>
    </location>
</feature>
<reference evidence="2 3" key="1">
    <citation type="submission" date="2025-05" db="UniProtKB">
        <authorList>
            <consortium name="RefSeq"/>
        </authorList>
    </citation>
    <scope>NUCLEOTIDE SEQUENCE [LARGE SCALE GENOMIC DNA]</scope>
    <source>
        <tissue evidence="3 4">Blood</tissue>
    </source>
</reference>
<name>A0ABM3NQZ2_ACIJB</name>
<evidence type="ECO:0000256" key="1">
    <source>
        <dbReference type="SAM" id="MobiDB-lite"/>
    </source>
</evidence>
<protein>
    <submittedName>
        <fullName evidence="3 4">Uncharacterized protein LOC128312378 isoform X1</fullName>
    </submittedName>
</protein>
<evidence type="ECO:0000313" key="3">
    <source>
        <dbReference type="RefSeq" id="XP_053061831.1"/>
    </source>
</evidence>
<feature type="region of interest" description="Disordered" evidence="1">
    <location>
        <begin position="267"/>
        <end position="379"/>
    </location>
</feature>
<feature type="compositionally biased region" description="Pro residues" evidence="1">
    <location>
        <begin position="365"/>
        <end position="379"/>
    </location>
</feature>
<organism evidence="2 4">
    <name type="scientific">Acinonyx jubatus</name>
    <name type="common">Cheetah</name>
    <dbReference type="NCBI Taxonomy" id="32536"/>
    <lineage>
        <taxon>Eukaryota</taxon>
        <taxon>Metazoa</taxon>
        <taxon>Chordata</taxon>
        <taxon>Craniata</taxon>
        <taxon>Vertebrata</taxon>
        <taxon>Euteleostomi</taxon>
        <taxon>Mammalia</taxon>
        <taxon>Eutheria</taxon>
        <taxon>Laurasiatheria</taxon>
        <taxon>Carnivora</taxon>
        <taxon>Feliformia</taxon>
        <taxon>Felidae</taxon>
        <taxon>Felinae</taxon>
        <taxon>Acinonyx</taxon>
    </lineage>
</organism>